<dbReference type="STRING" id="1122192.SAMN02745673_01462"/>
<keyword evidence="3" id="KW-1185">Reference proteome</keyword>
<dbReference type="EMBL" id="FUWS01000003">
    <property type="protein sequence ID" value="SJZ78989.1"/>
    <property type="molecule type" value="Genomic_DNA"/>
</dbReference>
<evidence type="ECO:0000313" key="2">
    <source>
        <dbReference type="EMBL" id="SJZ78989.1"/>
    </source>
</evidence>
<reference evidence="2 3" key="1">
    <citation type="submission" date="2017-02" db="EMBL/GenBank/DDBJ databases">
        <authorList>
            <person name="Peterson S.W."/>
        </authorList>
    </citation>
    <scope>NUCLEOTIDE SEQUENCE [LARGE SCALE GENOMIC DNA]</scope>
    <source>
        <strain evidence="2 3">DSM 45154</strain>
    </source>
</reference>
<accession>A0A1T4NIA3</accession>
<protein>
    <submittedName>
        <fullName evidence="2">Uncharacterized protein</fullName>
    </submittedName>
</protein>
<sequence>MEPPSRGPARPCADQLAGMPGRPPALTTRLLQDAFPAWVIHRDGVSWCARGPGQSLTAPTLERLRAMLEETAR</sequence>
<name>A0A1T4NIA3_9ACTN</name>
<proteinExistence type="predicted"/>
<gene>
    <name evidence="2" type="ORF">SAMN02745673_01462</name>
</gene>
<dbReference type="Proteomes" id="UP000190637">
    <property type="component" value="Unassembled WGS sequence"/>
</dbReference>
<evidence type="ECO:0000256" key="1">
    <source>
        <dbReference type="SAM" id="MobiDB-lite"/>
    </source>
</evidence>
<evidence type="ECO:0000313" key="3">
    <source>
        <dbReference type="Proteomes" id="UP000190637"/>
    </source>
</evidence>
<organism evidence="2 3">
    <name type="scientific">Marinactinospora thermotolerans DSM 45154</name>
    <dbReference type="NCBI Taxonomy" id="1122192"/>
    <lineage>
        <taxon>Bacteria</taxon>
        <taxon>Bacillati</taxon>
        <taxon>Actinomycetota</taxon>
        <taxon>Actinomycetes</taxon>
        <taxon>Streptosporangiales</taxon>
        <taxon>Nocardiopsidaceae</taxon>
        <taxon>Marinactinospora</taxon>
    </lineage>
</organism>
<dbReference type="AlphaFoldDB" id="A0A1T4NIA3"/>
<feature type="region of interest" description="Disordered" evidence="1">
    <location>
        <begin position="1"/>
        <end position="23"/>
    </location>
</feature>